<dbReference type="KEGG" id="srum:GPZ88_07905"/>
<evidence type="ECO:0000256" key="7">
    <source>
        <dbReference type="ARBA" id="ARBA00022989"/>
    </source>
</evidence>
<dbReference type="InterPro" id="IPR035906">
    <property type="entry name" value="MetI-like_sf"/>
</dbReference>
<comment type="subcellular location">
    <subcellularLocation>
        <location evidence="1 9">Cell membrane</location>
        <topology evidence="1 9">Multi-pass membrane protein</topology>
    </subcellularLocation>
</comment>
<dbReference type="Pfam" id="PF00528">
    <property type="entry name" value="BPD_transp_1"/>
    <property type="match status" value="1"/>
</dbReference>
<evidence type="ECO:0000256" key="6">
    <source>
        <dbReference type="ARBA" id="ARBA00022970"/>
    </source>
</evidence>
<accession>A0A6G8I1N6</accession>
<feature type="domain" description="ABC transmembrane type-1" evidence="10">
    <location>
        <begin position="17"/>
        <end position="215"/>
    </location>
</feature>
<name>A0A6G8I1N6_9STRE</name>
<evidence type="ECO:0000256" key="8">
    <source>
        <dbReference type="ARBA" id="ARBA00023136"/>
    </source>
</evidence>
<dbReference type="GO" id="GO:0006865">
    <property type="term" value="P:amino acid transport"/>
    <property type="evidence" value="ECO:0007669"/>
    <property type="project" value="UniProtKB-KW"/>
</dbReference>
<dbReference type="SUPFAM" id="SSF161098">
    <property type="entry name" value="MetI-like"/>
    <property type="match status" value="1"/>
</dbReference>
<dbReference type="InterPro" id="IPR043429">
    <property type="entry name" value="ArtM/GltK/GlnP/TcyL/YhdX-like"/>
</dbReference>
<dbReference type="Proteomes" id="UP000503166">
    <property type="component" value="Chromosome"/>
</dbReference>
<dbReference type="PANTHER" id="PTHR30614:SF20">
    <property type="entry name" value="GLUTAMINE TRANSPORT SYSTEM PERMEASE PROTEIN GLNP"/>
    <property type="match status" value="1"/>
</dbReference>
<keyword evidence="6" id="KW-0029">Amino-acid transport</keyword>
<keyword evidence="8 9" id="KW-0472">Membrane</keyword>
<proteinExistence type="inferred from homology"/>
<dbReference type="Pfam" id="PF00497">
    <property type="entry name" value="SBP_bac_3"/>
    <property type="match status" value="1"/>
</dbReference>
<dbReference type="PANTHER" id="PTHR30614">
    <property type="entry name" value="MEMBRANE COMPONENT OF AMINO ACID ABC TRANSPORTER"/>
    <property type="match status" value="1"/>
</dbReference>
<dbReference type="InterPro" id="IPR001638">
    <property type="entry name" value="Solute-binding_3/MltF_N"/>
</dbReference>
<protein>
    <submittedName>
        <fullName evidence="11">ABC transporter permease subunit</fullName>
    </submittedName>
</protein>
<keyword evidence="7 9" id="KW-1133">Transmembrane helix</keyword>
<keyword evidence="3 9" id="KW-0813">Transport</keyword>
<feature type="transmembrane region" description="Helical" evidence="9">
    <location>
        <begin position="12"/>
        <end position="34"/>
    </location>
</feature>
<evidence type="ECO:0000256" key="5">
    <source>
        <dbReference type="ARBA" id="ARBA00022692"/>
    </source>
</evidence>
<dbReference type="AlphaFoldDB" id="A0A6G8I1N6"/>
<gene>
    <name evidence="11" type="ORF">GPZ88_07905</name>
</gene>
<dbReference type="Gene3D" id="1.10.3720.10">
    <property type="entry name" value="MetI-like"/>
    <property type="match status" value="1"/>
</dbReference>
<dbReference type="PROSITE" id="PS50928">
    <property type="entry name" value="ABC_TM1"/>
    <property type="match status" value="1"/>
</dbReference>
<dbReference type="RefSeq" id="WP_166043953.1">
    <property type="nucleotide sequence ID" value="NZ_CP046919.1"/>
</dbReference>
<evidence type="ECO:0000256" key="3">
    <source>
        <dbReference type="ARBA" id="ARBA00022448"/>
    </source>
</evidence>
<dbReference type="InterPro" id="IPR000515">
    <property type="entry name" value="MetI-like"/>
</dbReference>
<evidence type="ECO:0000256" key="9">
    <source>
        <dbReference type="RuleBase" id="RU363032"/>
    </source>
</evidence>
<sequence length="518" mass="56286">MFGGFLESYGGFILDGALMTVFLSVVSMVLALILGGVVTAARMSDNLLISGLTKLYIEVIRGLPMLVILSLFFYGLPMLGLNIPKSTLFGVDLDRLIAALTGLTVGESVFVAEIYRSGIQAVDSGQFEGARSIGFNKFQAYRYVIIPQAFKNILPTLGNEFANNIKSSSQASVIGVADLMFTASTIQGISYKPFQAVIAVGIVYLVFTFSTTRIVAHYERKMNRSSEDALSLAEKWAELVQTIKASWKSLLVTAAFMAMMIGAFALNHRETNTAVGSIEKIQNSGQLVVATNIGYAPYEFYDLSSGHKKAVGVDLAFAKQLADKLQVKLVVKNMNFDSILGTITSVNADIAIAGMTKTKEREKSVDFTQNYVKQFNKVVVRKDSAAQYTAIADLAQSSIAVQKSTTQEDVVKEDIKPKQIVALSSLPDAFLNLVQGKVDAVVADDTVADQYIASNSELTYADIDLPGTTETAMALTKGNQSLKVYVDKLIEQDKKDGSFDKWMKTYSALAQKNTGENE</sequence>
<dbReference type="NCBIfam" id="TIGR01726">
    <property type="entry name" value="HEQRo_perm_3TM"/>
    <property type="match status" value="1"/>
</dbReference>
<evidence type="ECO:0000256" key="4">
    <source>
        <dbReference type="ARBA" id="ARBA00022475"/>
    </source>
</evidence>
<keyword evidence="4" id="KW-1003">Cell membrane</keyword>
<dbReference type="InterPro" id="IPR010065">
    <property type="entry name" value="AA_ABC_transptr_permease_3TM"/>
</dbReference>
<dbReference type="Gene3D" id="3.40.190.10">
    <property type="entry name" value="Periplasmic binding protein-like II"/>
    <property type="match status" value="2"/>
</dbReference>
<feature type="transmembrane region" description="Helical" evidence="9">
    <location>
        <begin position="55"/>
        <end position="76"/>
    </location>
</feature>
<dbReference type="SUPFAM" id="SSF53850">
    <property type="entry name" value="Periplasmic binding protein-like II"/>
    <property type="match status" value="1"/>
</dbReference>
<evidence type="ECO:0000259" key="10">
    <source>
        <dbReference type="PROSITE" id="PS50928"/>
    </source>
</evidence>
<dbReference type="GO" id="GO:0043190">
    <property type="term" value="C:ATP-binding cassette (ABC) transporter complex"/>
    <property type="evidence" value="ECO:0007669"/>
    <property type="project" value="InterPro"/>
</dbReference>
<evidence type="ECO:0000256" key="2">
    <source>
        <dbReference type="ARBA" id="ARBA00010072"/>
    </source>
</evidence>
<feature type="transmembrane region" description="Helical" evidence="9">
    <location>
        <begin position="249"/>
        <end position="266"/>
    </location>
</feature>
<keyword evidence="5 9" id="KW-0812">Transmembrane</keyword>
<evidence type="ECO:0000313" key="11">
    <source>
        <dbReference type="EMBL" id="QIM46958.1"/>
    </source>
</evidence>
<evidence type="ECO:0000313" key="12">
    <source>
        <dbReference type="Proteomes" id="UP000503166"/>
    </source>
</evidence>
<dbReference type="GO" id="GO:0022857">
    <property type="term" value="F:transmembrane transporter activity"/>
    <property type="evidence" value="ECO:0007669"/>
    <property type="project" value="InterPro"/>
</dbReference>
<feature type="transmembrane region" description="Helical" evidence="9">
    <location>
        <begin position="196"/>
        <end position="216"/>
    </location>
</feature>
<evidence type="ECO:0000256" key="1">
    <source>
        <dbReference type="ARBA" id="ARBA00004651"/>
    </source>
</evidence>
<dbReference type="EMBL" id="CP046919">
    <property type="protein sequence ID" value="QIM46958.1"/>
    <property type="molecule type" value="Genomic_DNA"/>
</dbReference>
<comment type="similarity">
    <text evidence="2">Belongs to the binding-protein-dependent transport system permease family. HisMQ subfamily.</text>
</comment>
<reference evidence="11 12" key="1">
    <citation type="submission" date="2019-12" db="EMBL/GenBank/DDBJ databases">
        <title>Complete genome sequence of Streptococcus sp. CNU G2 isolated frome Bos taurus coreanae.</title>
        <authorList>
            <person name="Park S.Y."/>
            <person name="Kim J.H."/>
            <person name="Seo S.W."/>
        </authorList>
    </citation>
    <scope>NUCLEOTIDE SEQUENCE [LARGE SCALE GENOMIC DNA]</scope>
    <source>
        <strain evidence="11 12">CNU G2</strain>
    </source>
</reference>
<dbReference type="SMART" id="SM00062">
    <property type="entry name" value="PBPb"/>
    <property type="match status" value="1"/>
</dbReference>
<dbReference type="CDD" id="cd06261">
    <property type="entry name" value="TM_PBP2"/>
    <property type="match status" value="1"/>
</dbReference>
<organism evidence="11 12">
    <name type="scientific">Streptococcus ruminicola</name>
    <dbReference type="NCBI Taxonomy" id="2686210"/>
    <lineage>
        <taxon>Bacteria</taxon>
        <taxon>Bacillati</taxon>
        <taxon>Bacillota</taxon>
        <taxon>Bacilli</taxon>
        <taxon>Lactobacillales</taxon>
        <taxon>Streptococcaceae</taxon>
        <taxon>Streptococcus</taxon>
    </lineage>
</organism>